<accession>A0A7L7LDY6</accession>
<feature type="domain" description="Winged helix DNA-binding" evidence="1">
    <location>
        <begin position="16"/>
        <end position="95"/>
    </location>
</feature>
<dbReference type="AlphaFoldDB" id="A0A7L7LDY6"/>
<dbReference type="PANTHER" id="PTHR37318">
    <property type="entry name" value="BSL7504 PROTEIN"/>
    <property type="match status" value="1"/>
</dbReference>
<dbReference type="InterPro" id="IPR027395">
    <property type="entry name" value="WH_DNA-bd_dom"/>
</dbReference>
<organism evidence="2 3">
    <name type="scientific">Adhaeribacter radiodurans</name>
    <dbReference type="NCBI Taxonomy" id="2745197"/>
    <lineage>
        <taxon>Bacteria</taxon>
        <taxon>Pseudomonadati</taxon>
        <taxon>Bacteroidota</taxon>
        <taxon>Cytophagia</taxon>
        <taxon>Cytophagales</taxon>
        <taxon>Hymenobacteraceae</taxon>
        <taxon>Adhaeribacter</taxon>
    </lineage>
</organism>
<dbReference type="EMBL" id="CP055153">
    <property type="protein sequence ID" value="QMU30904.1"/>
    <property type="molecule type" value="Genomic_DNA"/>
</dbReference>
<dbReference type="KEGG" id="add:HUW48_24030"/>
<dbReference type="PANTHER" id="PTHR37318:SF1">
    <property type="entry name" value="BSL7504 PROTEIN"/>
    <property type="match status" value="1"/>
</dbReference>
<keyword evidence="3" id="KW-1185">Reference proteome</keyword>
<dbReference type="Gene3D" id="1.10.10.10">
    <property type="entry name" value="Winged helix-like DNA-binding domain superfamily/Winged helix DNA-binding domain"/>
    <property type="match status" value="1"/>
</dbReference>
<dbReference type="Pfam" id="PF13601">
    <property type="entry name" value="HTH_34"/>
    <property type="match status" value="1"/>
</dbReference>
<dbReference type="Proteomes" id="UP000514509">
    <property type="component" value="Chromosome"/>
</dbReference>
<dbReference type="RefSeq" id="WP_182413346.1">
    <property type="nucleotide sequence ID" value="NZ_CP055153.1"/>
</dbReference>
<name>A0A7L7LDY6_9BACT</name>
<dbReference type="SUPFAM" id="SSF46785">
    <property type="entry name" value="Winged helix' DNA-binding domain"/>
    <property type="match status" value="1"/>
</dbReference>
<evidence type="ECO:0000259" key="1">
    <source>
        <dbReference type="Pfam" id="PF13601"/>
    </source>
</evidence>
<proteinExistence type="predicted"/>
<dbReference type="InterPro" id="IPR036388">
    <property type="entry name" value="WH-like_DNA-bd_sf"/>
</dbReference>
<evidence type="ECO:0000313" key="3">
    <source>
        <dbReference type="Proteomes" id="UP000514509"/>
    </source>
</evidence>
<dbReference type="InterPro" id="IPR036390">
    <property type="entry name" value="WH_DNA-bd_sf"/>
</dbReference>
<evidence type="ECO:0000313" key="2">
    <source>
        <dbReference type="EMBL" id="QMU30904.1"/>
    </source>
</evidence>
<reference evidence="2 3" key="1">
    <citation type="submission" date="2020-08" db="EMBL/GenBank/DDBJ databases">
        <title>Adhaeribacter dokdonensis sp. nov., isolated from the rhizosphere of Elymus tsukushiensis, a plant native to the Dokdo Islands, Republic of Korea.</title>
        <authorList>
            <person name="Ghim S.Y."/>
        </authorList>
    </citation>
    <scope>NUCLEOTIDE SEQUENCE [LARGE SCALE GENOMIC DNA]</scope>
    <source>
        <strain evidence="2 3">KUDC8001</strain>
    </source>
</reference>
<protein>
    <submittedName>
        <fullName evidence="2">Transcriptional regulator</fullName>
    </submittedName>
</protein>
<gene>
    <name evidence="2" type="ORF">HUW48_24030</name>
</gene>
<sequence>MKEYLENINKAFESKVRLGIMSVLLVQEKVDFNTLKETLQLTDGNLASHLRALEEAEYLRVEKQFVGRKPNTTYYPTYAGSKAFKNHLDALEQLILNNRQNDAFFL</sequence>